<evidence type="ECO:0000313" key="2">
    <source>
        <dbReference type="EMBL" id="PWH50477.1"/>
    </source>
</evidence>
<evidence type="ECO:0000256" key="1">
    <source>
        <dbReference type="SAM" id="MobiDB-lite"/>
    </source>
</evidence>
<feature type="non-terminal residue" evidence="2">
    <location>
        <position position="42"/>
    </location>
</feature>
<proteinExistence type="predicted"/>
<protein>
    <submittedName>
        <fullName evidence="2">Phage portal protein</fullName>
    </submittedName>
</protein>
<evidence type="ECO:0000313" key="3">
    <source>
        <dbReference type="Proteomes" id="UP000245761"/>
    </source>
</evidence>
<comment type="caution">
    <text evidence="2">The sequence shown here is derived from an EMBL/GenBank/DDBJ whole genome shotgun (WGS) entry which is preliminary data.</text>
</comment>
<accession>A0A2U2UHJ7</accession>
<gene>
    <name evidence="2" type="ORF">DD762_28230</name>
</gene>
<dbReference type="AlphaFoldDB" id="A0A2U2UHJ7"/>
<reference evidence="2 3" key="1">
    <citation type="submission" date="2018-04" db="EMBL/GenBank/DDBJ databases">
        <title>Draft Genomic Sequencing Of Potential Extraintestinal Pathogenic Escherichia coli B8S56 Isolated from Retail Chicken Skin.</title>
        <authorList>
            <person name="Xu A."/>
            <person name="Tilman S."/>
            <person name="Wisser-Parker K."/>
            <person name="Scullen O.J."/>
            <person name="Sommers C."/>
        </authorList>
    </citation>
    <scope>NUCLEOTIDE SEQUENCE [LARGE SCALE GENOMIC DNA]</scope>
    <source>
        <strain evidence="2 3">B8S56</strain>
    </source>
</reference>
<sequence length="42" mass="4643">MSRKNKQRRTNARAAQGSLADSLRSDPTLSAFTFEGPYRLSG</sequence>
<dbReference type="Proteomes" id="UP000245761">
    <property type="component" value="Unassembled WGS sequence"/>
</dbReference>
<name>A0A2U2UHJ7_ECOLX</name>
<feature type="region of interest" description="Disordered" evidence="1">
    <location>
        <begin position="1"/>
        <end position="22"/>
    </location>
</feature>
<dbReference type="EMBL" id="QEMT01000122">
    <property type="protein sequence ID" value="PWH50477.1"/>
    <property type="molecule type" value="Genomic_DNA"/>
</dbReference>
<feature type="compositionally biased region" description="Basic residues" evidence="1">
    <location>
        <begin position="1"/>
        <end position="11"/>
    </location>
</feature>
<organism evidence="2 3">
    <name type="scientific">Escherichia coli</name>
    <dbReference type="NCBI Taxonomy" id="562"/>
    <lineage>
        <taxon>Bacteria</taxon>
        <taxon>Pseudomonadati</taxon>
        <taxon>Pseudomonadota</taxon>
        <taxon>Gammaproteobacteria</taxon>
        <taxon>Enterobacterales</taxon>
        <taxon>Enterobacteriaceae</taxon>
        <taxon>Escherichia</taxon>
    </lineage>
</organism>